<feature type="domain" description="Isochorismatase-like" evidence="3">
    <location>
        <begin position="4"/>
        <end position="140"/>
    </location>
</feature>
<evidence type="ECO:0000313" key="5">
    <source>
        <dbReference type="Proteomes" id="UP000095743"/>
    </source>
</evidence>
<proteinExistence type="inferred from homology"/>
<dbReference type="InterPro" id="IPR036380">
    <property type="entry name" value="Isochorismatase-like_sf"/>
</dbReference>
<dbReference type="AlphaFoldDB" id="A0A1D8GDF4"/>
<reference evidence="4 5" key="1">
    <citation type="submission" date="2016-09" db="EMBL/GenBank/DDBJ databases">
        <title>Genomic analysis reveals versatility of anaerobic energy metabolism of Geosporobacter ferrireducens IRF9 of phylum Firmicutes.</title>
        <authorList>
            <person name="Kim S.-J."/>
        </authorList>
    </citation>
    <scope>NUCLEOTIDE SEQUENCE [LARGE SCALE GENOMIC DNA]</scope>
    <source>
        <strain evidence="4 5">IRF9</strain>
    </source>
</reference>
<dbReference type="InterPro" id="IPR050272">
    <property type="entry name" value="Isochorismatase-like_hydrls"/>
</dbReference>
<dbReference type="Proteomes" id="UP000095743">
    <property type="component" value="Chromosome"/>
</dbReference>
<organism evidence="4 5">
    <name type="scientific">Geosporobacter ferrireducens</name>
    <dbReference type="NCBI Taxonomy" id="1424294"/>
    <lineage>
        <taxon>Bacteria</taxon>
        <taxon>Bacillati</taxon>
        <taxon>Bacillota</taxon>
        <taxon>Clostridia</taxon>
        <taxon>Peptostreptococcales</taxon>
        <taxon>Thermotaleaceae</taxon>
        <taxon>Geosporobacter</taxon>
    </lineage>
</organism>
<evidence type="ECO:0000256" key="1">
    <source>
        <dbReference type="ARBA" id="ARBA00006336"/>
    </source>
</evidence>
<keyword evidence="5" id="KW-1185">Reference proteome</keyword>
<sequence>MKVALLIVDMQKGCREETPCKSAFDSSVEYINEISQYFRKKNYPVVIIKDVEVGSPGSEEFECVDALAISDNDIVIHKQHCNAFWETELDNVLKNERIDGIIVSGFAAEHCVLFTYNGARERGYNVFLLQNGIAGLDEEEIRRIQLLRPIVNYQALEYFL</sequence>
<evidence type="ECO:0000313" key="4">
    <source>
        <dbReference type="EMBL" id="AOT68939.1"/>
    </source>
</evidence>
<dbReference type="STRING" id="1424294.Gferi_04845"/>
<dbReference type="PANTHER" id="PTHR43540:SF6">
    <property type="entry name" value="ISOCHORISMATASE-LIKE DOMAIN-CONTAINING PROTEIN"/>
    <property type="match status" value="1"/>
</dbReference>
<dbReference type="RefSeq" id="WP_069974505.1">
    <property type="nucleotide sequence ID" value="NZ_CP017269.1"/>
</dbReference>
<dbReference type="GO" id="GO:0016787">
    <property type="term" value="F:hydrolase activity"/>
    <property type="evidence" value="ECO:0007669"/>
    <property type="project" value="UniProtKB-KW"/>
</dbReference>
<comment type="similarity">
    <text evidence="1">Belongs to the isochorismatase family.</text>
</comment>
<dbReference type="CDD" id="cd00431">
    <property type="entry name" value="cysteine_hydrolases"/>
    <property type="match status" value="1"/>
</dbReference>
<evidence type="ECO:0000256" key="2">
    <source>
        <dbReference type="ARBA" id="ARBA00022801"/>
    </source>
</evidence>
<dbReference type="KEGG" id="gfe:Gferi_04845"/>
<accession>A0A1D8GDF4</accession>
<dbReference type="EMBL" id="CP017269">
    <property type="protein sequence ID" value="AOT68939.1"/>
    <property type="molecule type" value="Genomic_DNA"/>
</dbReference>
<gene>
    <name evidence="4" type="ORF">Gferi_04845</name>
</gene>
<keyword evidence="2" id="KW-0378">Hydrolase</keyword>
<evidence type="ECO:0000259" key="3">
    <source>
        <dbReference type="Pfam" id="PF00857"/>
    </source>
</evidence>
<protein>
    <recommendedName>
        <fullName evidence="3">Isochorismatase-like domain-containing protein</fullName>
    </recommendedName>
</protein>
<dbReference type="Pfam" id="PF00857">
    <property type="entry name" value="Isochorismatase"/>
    <property type="match status" value="1"/>
</dbReference>
<dbReference type="SUPFAM" id="SSF52499">
    <property type="entry name" value="Isochorismatase-like hydrolases"/>
    <property type="match status" value="1"/>
</dbReference>
<dbReference type="Gene3D" id="3.40.50.850">
    <property type="entry name" value="Isochorismatase-like"/>
    <property type="match status" value="1"/>
</dbReference>
<dbReference type="PANTHER" id="PTHR43540">
    <property type="entry name" value="PEROXYUREIDOACRYLATE/UREIDOACRYLATE AMIDOHYDROLASE-RELATED"/>
    <property type="match status" value="1"/>
</dbReference>
<name>A0A1D8GDF4_9FIRM</name>
<dbReference type="InterPro" id="IPR000868">
    <property type="entry name" value="Isochorismatase-like_dom"/>
</dbReference>